<evidence type="ECO:0000313" key="3">
    <source>
        <dbReference type="Proteomes" id="UP000298327"/>
    </source>
</evidence>
<feature type="region of interest" description="Disordered" evidence="1">
    <location>
        <begin position="409"/>
        <end position="478"/>
    </location>
</feature>
<name>A0A4Y9ZFK6_9AGAM</name>
<protein>
    <submittedName>
        <fullName evidence="2">Uncharacterized protein</fullName>
    </submittedName>
</protein>
<proteinExistence type="predicted"/>
<reference evidence="2 3" key="1">
    <citation type="submission" date="2019-02" db="EMBL/GenBank/DDBJ databases">
        <title>Genome sequencing of the rare red list fungi Dentipellis fragilis.</title>
        <authorList>
            <person name="Buettner E."/>
            <person name="Kellner H."/>
        </authorList>
    </citation>
    <scope>NUCLEOTIDE SEQUENCE [LARGE SCALE GENOMIC DNA]</scope>
    <source>
        <strain evidence="2 3">DSM 105465</strain>
    </source>
</reference>
<accession>A0A4Y9ZFK6</accession>
<keyword evidence="3" id="KW-1185">Reference proteome</keyword>
<organism evidence="2 3">
    <name type="scientific">Dentipellis fragilis</name>
    <dbReference type="NCBI Taxonomy" id="205917"/>
    <lineage>
        <taxon>Eukaryota</taxon>
        <taxon>Fungi</taxon>
        <taxon>Dikarya</taxon>
        <taxon>Basidiomycota</taxon>
        <taxon>Agaricomycotina</taxon>
        <taxon>Agaricomycetes</taxon>
        <taxon>Russulales</taxon>
        <taxon>Hericiaceae</taxon>
        <taxon>Dentipellis</taxon>
    </lineage>
</organism>
<evidence type="ECO:0000313" key="2">
    <source>
        <dbReference type="EMBL" id="TFY72219.1"/>
    </source>
</evidence>
<gene>
    <name evidence="2" type="ORF">EVG20_g775</name>
</gene>
<dbReference type="EMBL" id="SEOQ01000021">
    <property type="protein sequence ID" value="TFY72219.1"/>
    <property type="molecule type" value="Genomic_DNA"/>
</dbReference>
<feature type="compositionally biased region" description="Polar residues" evidence="1">
    <location>
        <begin position="442"/>
        <end position="451"/>
    </location>
</feature>
<dbReference type="Proteomes" id="UP000298327">
    <property type="component" value="Unassembled WGS sequence"/>
</dbReference>
<sequence length="478" mass="54390">MSSRPQGTSAPPDELRRGDRVREIFGAMQMKHRGRRTQLELELEALQVHPLLPDWRERVRGVTTMLRAFVAYVQADWQWTLASAGLNEDDWKTHGHMTNQELYDFIALMGSPDSGDVAQEPIPVSGSPRAPRPRVRVQHDGDKVRVRITARVPDIRGPNISRTPDGDVEVTTLPILTSDEHSYLVSAGFLLALDEAAQALESTFAWRQKRQHEHAANESRRAPAKGSAPLQRSRTSGSGTGAGVDLAQADSKLFDEVRAEHVREIQTIYRQRKGEFKLLGVARERGLDLFAEDLMTLTKRNFGEEVDWIRFDVDRQMMPTIVQDHIEYAERAHRPGLERNQYFDLYRQRQARVEERRAQKESMIWDRVVVEMRKYLGIGTLLPQPDTADEPELDPEVQRRVLEARYPQFGLEREKKGPAAVSGLAHSSSAKDRRGVERPQDEGNQPESSAMAQRRWANPPNSTQAQPHKRWIPPPPSV</sequence>
<feature type="region of interest" description="Disordered" evidence="1">
    <location>
        <begin position="211"/>
        <end position="243"/>
    </location>
</feature>
<comment type="caution">
    <text evidence="2">The sequence shown here is derived from an EMBL/GenBank/DDBJ whole genome shotgun (WGS) entry which is preliminary data.</text>
</comment>
<dbReference type="OrthoDB" id="10342894at2759"/>
<evidence type="ECO:0000256" key="1">
    <source>
        <dbReference type="SAM" id="MobiDB-lite"/>
    </source>
</evidence>
<dbReference type="AlphaFoldDB" id="A0A4Y9ZFK6"/>
<feature type="compositionally biased region" description="Basic and acidic residues" evidence="1">
    <location>
        <begin position="429"/>
        <end position="441"/>
    </location>
</feature>